<keyword evidence="1" id="KW-0732">Signal</keyword>
<evidence type="ECO:0000313" key="3">
    <source>
        <dbReference type="EMBL" id="KAK2604812.1"/>
    </source>
</evidence>
<dbReference type="AlphaFoldDB" id="A0AAD9SC63"/>
<comment type="caution">
    <text evidence="3">The sequence shown here is derived from an EMBL/GenBank/DDBJ whole genome shotgun (WGS) entry which is preliminary data.</text>
</comment>
<gene>
    <name evidence="3" type="ORF">N8I77_007712</name>
</gene>
<dbReference type="InterPro" id="IPR015889">
    <property type="entry name" value="Intradiol_dOase_core"/>
</dbReference>
<sequence length="337" mass="37333">MKFNAFAATGLLAIAVLAHPRALPRSEIARRGTMSKRCEANAANFNKKRYDQRIYNKRAEAKRAENATYTITTEAPYYDVIQNDTCVLEPEVTWGPYVYPNSQTLRQDMSEGQAGVPLTLDVGVLDMATCEPLENVLVDFWHCNATGSYSSFTALSPNTPFLELLQSLNISSDDYNIGVTDLHTDDTTFLRGMWPTDANGMMEMKTVFPGFYVERAIHIHVRVYNNWVLRENGTLSSGDIVSAGQLYFDEELEEQIMALDPYVTHTEINRTTHDTDNIFADSFAGGYNPVVSVVAADGEDVTKGMIGYITIGVDTTAITTHSLGGLDEPVDENGHDI</sequence>
<dbReference type="GO" id="GO:0008199">
    <property type="term" value="F:ferric iron binding"/>
    <property type="evidence" value="ECO:0007669"/>
    <property type="project" value="InterPro"/>
</dbReference>
<evidence type="ECO:0000259" key="2">
    <source>
        <dbReference type="Pfam" id="PF00775"/>
    </source>
</evidence>
<dbReference type="EMBL" id="JAUJFL010000004">
    <property type="protein sequence ID" value="KAK2604812.1"/>
    <property type="molecule type" value="Genomic_DNA"/>
</dbReference>
<feature type="domain" description="Intradiol ring-cleavage dioxygenases" evidence="2">
    <location>
        <begin position="103"/>
        <end position="160"/>
    </location>
</feature>
<reference evidence="3" key="1">
    <citation type="submission" date="2023-06" db="EMBL/GenBank/DDBJ databases">
        <authorList>
            <person name="Noh H."/>
        </authorList>
    </citation>
    <scope>NUCLEOTIDE SEQUENCE</scope>
    <source>
        <strain evidence="3">DUCC20226</strain>
    </source>
</reference>
<feature type="chain" id="PRO_5042029695" description="Intradiol ring-cleavage dioxygenases domain-containing protein" evidence="1">
    <location>
        <begin position="19"/>
        <end position="337"/>
    </location>
</feature>
<protein>
    <recommendedName>
        <fullName evidence="2">Intradiol ring-cleavage dioxygenases domain-containing protein</fullName>
    </recommendedName>
</protein>
<dbReference type="Proteomes" id="UP001265746">
    <property type="component" value="Unassembled WGS sequence"/>
</dbReference>
<dbReference type="CDD" id="cd03457">
    <property type="entry name" value="intradiol_dioxygenase_like"/>
    <property type="match status" value="1"/>
</dbReference>
<dbReference type="Pfam" id="PF00775">
    <property type="entry name" value="Dioxygenase_C"/>
    <property type="match status" value="1"/>
</dbReference>
<name>A0AAD9SC63_PHOAM</name>
<dbReference type="PANTHER" id="PTHR34315">
    <property type="match status" value="1"/>
</dbReference>
<evidence type="ECO:0000256" key="1">
    <source>
        <dbReference type="SAM" id="SignalP"/>
    </source>
</evidence>
<organism evidence="3 4">
    <name type="scientific">Phomopsis amygdali</name>
    <name type="common">Fusicoccum amygdali</name>
    <dbReference type="NCBI Taxonomy" id="1214568"/>
    <lineage>
        <taxon>Eukaryota</taxon>
        <taxon>Fungi</taxon>
        <taxon>Dikarya</taxon>
        <taxon>Ascomycota</taxon>
        <taxon>Pezizomycotina</taxon>
        <taxon>Sordariomycetes</taxon>
        <taxon>Sordariomycetidae</taxon>
        <taxon>Diaporthales</taxon>
        <taxon>Diaporthaceae</taxon>
        <taxon>Diaporthe</taxon>
    </lineage>
</organism>
<dbReference type="Gene3D" id="2.60.130.10">
    <property type="entry name" value="Aromatic compound dioxygenase"/>
    <property type="match status" value="1"/>
</dbReference>
<feature type="signal peptide" evidence="1">
    <location>
        <begin position="1"/>
        <end position="18"/>
    </location>
</feature>
<dbReference type="InterPro" id="IPR000627">
    <property type="entry name" value="Intradiol_dOase_C"/>
</dbReference>
<accession>A0AAD9SC63</accession>
<dbReference type="PANTHER" id="PTHR34315:SF1">
    <property type="entry name" value="INTRADIOL RING-CLEAVAGE DIOXYGENASES DOMAIN-CONTAINING PROTEIN-RELATED"/>
    <property type="match status" value="1"/>
</dbReference>
<evidence type="ECO:0000313" key="4">
    <source>
        <dbReference type="Proteomes" id="UP001265746"/>
    </source>
</evidence>
<dbReference type="SUPFAM" id="SSF49482">
    <property type="entry name" value="Aromatic compound dioxygenase"/>
    <property type="match status" value="1"/>
</dbReference>
<dbReference type="GO" id="GO:0016702">
    <property type="term" value="F:oxidoreductase activity, acting on single donors with incorporation of molecular oxygen, incorporation of two atoms of oxygen"/>
    <property type="evidence" value="ECO:0007669"/>
    <property type="project" value="InterPro"/>
</dbReference>
<keyword evidence="4" id="KW-1185">Reference proteome</keyword>
<proteinExistence type="predicted"/>